<protein>
    <submittedName>
        <fullName evidence="3">Uncharacterized protein</fullName>
    </submittedName>
</protein>
<name>A0A0B7FRR8_THACB</name>
<dbReference type="OrthoDB" id="3264324at2759"/>
<keyword evidence="2" id="KW-0732">Signal</keyword>
<feature type="signal peptide" evidence="2">
    <location>
        <begin position="1"/>
        <end position="24"/>
    </location>
</feature>
<gene>
    <name evidence="3" type="ORF">RSOLAG1IB_08908</name>
</gene>
<feature type="chain" id="PRO_5002114500" evidence="2">
    <location>
        <begin position="25"/>
        <end position="567"/>
    </location>
</feature>
<accession>A0A0B7FRR8</accession>
<organism evidence="3 4">
    <name type="scientific">Thanatephorus cucumeris (strain AG1-IB / isolate 7/3/14)</name>
    <name type="common">Lettuce bottom rot fungus</name>
    <name type="synonym">Rhizoctonia solani</name>
    <dbReference type="NCBI Taxonomy" id="1108050"/>
    <lineage>
        <taxon>Eukaryota</taxon>
        <taxon>Fungi</taxon>
        <taxon>Dikarya</taxon>
        <taxon>Basidiomycota</taxon>
        <taxon>Agaricomycotina</taxon>
        <taxon>Agaricomycetes</taxon>
        <taxon>Cantharellales</taxon>
        <taxon>Ceratobasidiaceae</taxon>
        <taxon>Rhizoctonia</taxon>
        <taxon>Rhizoctonia solani AG-1</taxon>
    </lineage>
</organism>
<sequence>MMARLTTFTLRVTVLYLILKATRMSTPSHSDVSIRVTEDLPPVYPILTISSPPPANSQRIKGPVCPRGHLRVQKLVTPYALRASWYVNQVMEILGRPSLDNLAGLVVLPTTGKIPSPPPSWVHFEPIIVVKPRSTPPTNATPVSTLLTRTRGHHSLPAPKVARHRAGSAGSVSRAWSKFQIEKVICIASAFVLIVMSLVRRFANALPSVNSIKHQGLENDDAVFLPPKFEANFAQNAQEPKINAVNINQYCRPVSSHLGPPTYSQILAPVKHVPLLVVRYSTQRNNPNNRLKTIQPQPPLPLDTLLAREFALVRYVPTVIILPITSRIPFRVAVRNTLYPIPVRPRPCIKQHATRLLIEWYALPQATQTLEGRTKTREPEPPRSDSTTLAQSPFKISIPPYIPASFHRYGKFRLEELSTYHPDEQQRVLCREIKLAEARYRYEKPRRDRLRFDLQWIRSKINKRAGQKLRRRKTREEIEDEKDMKQVMAARQRGEEEVYEGLGGPEPQPPEWVLVALETIRRDTMPDRVWGTKKKDGRKGILKSSRKFKGRQKSVRWVDEIGRKLAG</sequence>
<evidence type="ECO:0000313" key="3">
    <source>
        <dbReference type="EMBL" id="CEL58877.1"/>
    </source>
</evidence>
<keyword evidence="4" id="KW-1185">Reference proteome</keyword>
<reference evidence="3 4" key="1">
    <citation type="submission" date="2014-11" db="EMBL/GenBank/DDBJ databases">
        <authorList>
            <person name="Wibberg Daniel"/>
        </authorList>
    </citation>
    <scope>NUCLEOTIDE SEQUENCE [LARGE SCALE GENOMIC DNA]</scope>
    <source>
        <strain evidence="3">Rhizoctonia solani AG1-IB 7/3/14</strain>
    </source>
</reference>
<evidence type="ECO:0000256" key="2">
    <source>
        <dbReference type="SAM" id="SignalP"/>
    </source>
</evidence>
<feature type="region of interest" description="Disordered" evidence="1">
    <location>
        <begin position="369"/>
        <end position="390"/>
    </location>
</feature>
<dbReference type="AlphaFoldDB" id="A0A0B7FRR8"/>
<feature type="compositionally biased region" description="Basic and acidic residues" evidence="1">
    <location>
        <begin position="372"/>
        <end position="383"/>
    </location>
</feature>
<proteinExistence type="predicted"/>
<dbReference type="EMBL" id="LN679134">
    <property type="protein sequence ID" value="CEL58877.1"/>
    <property type="molecule type" value="Genomic_DNA"/>
</dbReference>
<dbReference type="Proteomes" id="UP000059188">
    <property type="component" value="Unassembled WGS sequence"/>
</dbReference>
<evidence type="ECO:0000256" key="1">
    <source>
        <dbReference type="SAM" id="MobiDB-lite"/>
    </source>
</evidence>
<evidence type="ECO:0000313" key="4">
    <source>
        <dbReference type="Proteomes" id="UP000059188"/>
    </source>
</evidence>